<dbReference type="InterPro" id="IPR036291">
    <property type="entry name" value="NAD(P)-bd_dom_sf"/>
</dbReference>
<organism evidence="4 5">
    <name type="scientific">Campylobacter jejuni</name>
    <dbReference type="NCBI Taxonomy" id="197"/>
    <lineage>
        <taxon>Bacteria</taxon>
        <taxon>Pseudomonadati</taxon>
        <taxon>Campylobacterota</taxon>
        <taxon>Epsilonproteobacteria</taxon>
        <taxon>Campylobacterales</taxon>
        <taxon>Campylobacteraceae</taxon>
        <taxon>Campylobacter</taxon>
    </lineage>
</organism>
<dbReference type="InterPro" id="IPR013149">
    <property type="entry name" value="ADH-like_C"/>
</dbReference>
<feature type="domain" description="Alcohol dehydrogenase-like C-terminal" evidence="2">
    <location>
        <begin position="182"/>
        <end position="292"/>
    </location>
</feature>
<feature type="domain" description="Alcohol dehydrogenase-like N-terminal" evidence="3">
    <location>
        <begin position="29"/>
        <end position="134"/>
    </location>
</feature>
<reference evidence="4 5" key="1">
    <citation type="journal article" date="2019" name="Appl. Environ. Microbiol.">
        <title>Population genetics and characterization of Campylobacter jejuni isolates in western jackdaws and game birds in Finland.</title>
        <authorList>
            <person name="Kovanen S."/>
            <person name="Rossi M."/>
            <person name="Pohja-Mykra M."/>
            <person name="Nieminen T."/>
            <person name="Raunio-Saarnisto M."/>
            <person name="Sauvala M."/>
            <person name="Fredriksson-Ahomaa M."/>
            <person name="Hanninen M.L."/>
            <person name="Kivisto R."/>
        </authorList>
    </citation>
    <scope>NUCLEOTIDE SEQUENCE [LARGE SCALE GENOMIC DNA]</scope>
    <source>
        <strain evidence="4 5">CB313</strain>
    </source>
</reference>
<evidence type="ECO:0000259" key="2">
    <source>
        <dbReference type="Pfam" id="PF00107"/>
    </source>
</evidence>
<protein>
    <submittedName>
        <fullName evidence="4">Galactitol-1-phosphate 5-dehydrogenase</fullName>
    </submittedName>
</protein>
<dbReference type="GO" id="GO:0016491">
    <property type="term" value="F:oxidoreductase activity"/>
    <property type="evidence" value="ECO:0007669"/>
    <property type="project" value="UniProtKB-KW"/>
</dbReference>
<dbReference type="InterPro" id="IPR011032">
    <property type="entry name" value="GroES-like_sf"/>
</dbReference>
<evidence type="ECO:0000313" key="5">
    <source>
        <dbReference type="Proteomes" id="UP000288507"/>
    </source>
</evidence>
<sequence length="336" mass="38864">MARMKKLVLEDVKKISIQIGEIPKLDDVNNVLINIKACGICSSDYSRIYEKGAYKYPLILGHEFSGVVKDIYRNIKNIKKGDRVAVFPLKPCFKCDNCHQKLYAQCSSYGYYGSREDGGLQEFLAVPEWNIISIDNIPYDIAALIEPASVALHAIKKVNIENHDKILILGSGIIGILTGLLLREMGINNFYYVVRNHNKNEILRLFNFQSIDYSYKNNDFNIVFECVGSNESLENSIKFLKTKSTLVLVGNPESDMLIKRDVYWKILRMELNIIGIWNSYFPCEWQEVVKIMKLLNYSCLREMIQIVQDFNELLSTIDQKYQKKNLKLKIMWVNNE</sequence>
<dbReference type="SUPFAM" id="SSF51735">
    <property type="entry name" value="NAD(P)-binding Rossmann-fold domains"/>
    <property type="match status" value="1"/>
</dbReference>
<dbReference type="AlphaFoldDB" id="A0A431C1E7"/>
<proteinExistence type="predicted"/>
<evidence type="ECO:0000256" key="1">
    <source>
        <dbReference type="ARBA" id="ARBA00023002"/>
    </source>
</evidence>
<accession>A0A431C1E7</accession>
<keyword evidence="1" id="KW-0560">Oxidoreductase</keyword>
<name>A0A431C1E7_CAMJU</name>
<dbReference type="PANTHER" id="PTHR43401:SF2">
    <property type="entry name" value="L-THREONINE 3-DEHYDROGENASE"/>
    <property type="match status" value="1"/>
</dbReference>
<dbReference type="EMBL" id="PRBV01000009">
    <property type="protein sequence ID" value="RTJ78952.1"/>
    <property type="molecule type" value="Genomic_DNA"/>
</dbReference>
<dbReference type="Gene3D" id="3.40.50.720">
    <property type="entry name" value="NAD(P)-binding Rossmann-like Domain"/>
    <property type="match status" value="1"/>
</dbReference>
<dbReference type="Gene3D" id="3.90.180.10">
    <property type="entry name" value="Medium-chain alcohol dehydrogenases, catalytic domain"/>
    <property type="match status" value="1"/>
</dbReference>
<evidence type="ECO:0000313" key="4">
    <source>
        <dbReference type="EMBL" id="RTJ78952.1"/>
    </source>
</evidence>
<evidence type="ECO:0000259" key="3">
    <source>
        <dbReference type="Pfam" id="PF08240"/>
    </source>
</evidence>
<dbReference type="Proteomes" id="UP000288507">
    <property type="component" value="Unassembled WGS sequence"/>
</dbReference>
<dbReference type="SUPFAM" id="SSF50129">
    <property type="entry name" value="GroES-like"/>
    <property type="match status" value="1"/>
</dbReference>
<gene>
    <name evidence="4" type="ORF">C3H57_06460</name>
</gene>
<dbReference type="PANTHER" id="PTHR43401">
    <property type="entry name" value="L-THREONINE 3-DEHYDROGENASE"/>
    <property type="match status" value="1"/>
</dbReference>
<dbReference type="InterPro" id="IPR013154">
    <property type="entry name" value="ADH-like_N"/>
</dbReference>
<dbReference type="Pfam" id="PF00107">
    <property type="entry name" value="ADH_zinc_N"/>
    <property type="match status" value="1"/>
</dbReference>
<dbReference type="Pfam" id="PF08240">
    <property type="entry name" value="ADH_N"/>
    <property type="match status" value="1"/>
</dbReference>
<comment type="caution">
    <text evidence="4">The sequence shown here is derived from an EMBL/GenBank/DDBJ whole genome shotgun (WGS) entry which is preliminary data.</text>
</comment>
<dbReference type="InterPro" id="IPR050129">
    <property type="entry name" value="Zn_alcohol_dh"/>
</dbReference>